<dbReference type="PANTHER" id="PTHR43496:SF1">
    <property type="entry name" value="POLYGALACTURONAN_RHAMNOGALACTURONAN TRANSPORT SYSTEM PERMEASE PROTEIN YTEP"/>
    <property type="match status" value="1"/>
</dbReference>
<dbReference type="CDD" id="cd06261">
    <property type="entry name" value="TM_PBP2"/>
    <property type="match status" value="2"/>
</dbReference>
<dbReference type="EMBL" id="AP019822">
    <property type="protein sequence ID" value="BBM37189.1"/>
    <property type="molecule type" value="Genomic_DNA"/>
</dbReference>
<dbReference type="AlphaFoldDB" id="A0A510JD06"/>
<feature type="transmembrane region" description="Helical" evidence="5">
    <location>
        <begin position="137"/>
        <end position="159"/>
    </location>
</feature>
<keyword evidence="5" id="KW-0813">Transport</keyword>
<feature type="transmembrane region" description="Helical" evidence="5">
    <location>
        <begin position="101"/>
        <end position="125"/>
    </location>
</feature>
<feature type="domain" description="ABC transmembrane type-1" evidence="6">
    <location>
        <begin position="385"/>
        <end position="575"/>
    </location>
</feature>
<dbReference type="KEGG" id="lgo:JCM16774_2148"/>
<dbReference type="PANTHER" id="PTHR43496">
    <property type="entry name" value="PROTEIN LPLB"/>
    <property type="match status" value="1"/>
</dbReference>
<dbReference type="InterPro" id="IPR035906">
    <property type="entry name" value="MetI-like_sf"/>
</dbReference>
<evidence type="ECO:0000256" key="4">
    <source>
        <dbReference type="ARBA" id="ARBA00023136"/>
    </source>
</evidence>
<dbReference type="GO" id="GO:0005886">
    <property type="term" value="C:plasma membrane"/>
    <property type="evidence" value="ECO:0007669"/>
    <property type="project" value="UniProtKB-SubCell"/>
</dbReference>
<evidence type="ECO:0000256" key="3">
    <source>
        <dbReference type="ARBA" id="ARBA00022989"/>
    </source>
</evidence>
<proteinExistence type="inferred from homology"/>
<feature type="transmembrane region" description="Helical" evidence="5">
    <location>
        <begin position="554"/>
        <end position="580"/>
    </location>
</feature>
<feature type="transmembrane region" description="Helical" evidence="5">
    <location>
        <begin position="334"/>
        <end position="359"/>
    </location>
</feature>
<dbReference type="GO" id="GO:0055085">
    <property type="term" value="P:transmembrane transport"/>
    <property type="evidence" value="ECO:0007669"/>
    <property type="project" value="InterPro"/>
</dbReference>
<feature type="transmembrane region" description="Helical" evidence="5">
    <location>
        <begin position="225"/>
        <end position="247"/>
    </location>
</feature>
<organism evidence="7 8">
    <name type="scientific">Pseudoleptotrichia goodfellowii</name>
    <dbReference type="NCBI Taxonomy" id="157692"/>
    <lineage>
        <taxon>Bacteria</taxon>
        <taxon>Fusobacteriati</taxon>
        <taxon>Fusobacteriota</taxon>
        <taxon>Fusobacteriia</taxon>
        <taxon>Fusobacteriales</taxon>
        <taxon>Leptotrichiaceae</taxon>
        <taxon>Pseudoleptotrichia</taxon>
    </lineage>
</organism>
<feature type="transmembrane region" description="Helical" evidence="5">
    <location>
        <begin position="389"/>
        <end position="409"/>
    </location>
</feature>
<comment type="similarity">
    <text evidence="5">Belongs to the binding-protein-dependent transport system permease family.</text>
</comment>
<dbReference type="InterPro" id="IPR000515">
    <property type="entry name" value="MetI-like"/>
</dbReference>
<dbReference type="Gene3D" id="1.10.3720.10">
    <property type="entry name" value="MetI-like"/>
    <property type="match status" value="2"/>
</dbReference>
<feature type="transmembrane region" description="Helical" evidence="5">
    <location>
        <begin position="511"/>
        <end position="534"/>
    </location>
</feature>
<feature type="transmembrane region" description="Helical" evidence="5">
    <location>
        <begin position="448"/>
        <end position="464"/>
    </location>
</feature>
<protein>
    <submittedName>
        <fullName evidence="7">ABC transporter, permease protein</fullName>
    </submittedName>
</protein>
<feature type="transmembrane region" description="Helical" evidence="5">
    <location>
        <begin position="55"/>
        <end position="81"/>
    </location>
</feature>
<evidence type="ECO:0000256" key="2">
    <source>
        <dbReference type="ARBA" id="ARBA00022692"/>
    </source>
</evidence>
<feature type="domain" description="ABC transmembrane type-1" evidence="6">
    <location>
        <begin position="102"/>
        <end position="301"/>
    </location>
</feature>
<name>A0A510JD06_9FUSO</name>
<dbReference type="SUPFAM" id="SSF161098">
    <property type="entry name" value="MetI-like"/>
    <property type="match status" value="2"/>
</dbReference>
<gene>
    <name evidence="7" type="ORF">JCM16774_2148</name>
</gene>
<feature type="transmembrane region" description="Helical" evidence="5">
    <location>
        <begin position="283"/>
        <end position="301"/>
    </location>
</feature>
<feature type="transmembrane region" description="Helical" evidence="5">
    <location>
        <begin position="421"/>
        <end position="442"/>
    </location>
</feature>
<comment type="subcellular location">
    <subcellularLocation>
        <location evidence="5">Cell membrane</location>
        <topology evidence="5">Multi-pass membrane protein</topology>
    </subcellularLocation>
    <subcellularLocation>
        <location evidence="1">Membrane</location>
        <topology evidence="1">Multi-pass membrane protein</topology>
    </subcellularLocation>
</comment>
<evidence type="ECO:0000256" key="5">
    <source>
        <dbReference type="RuleBase" id="RU363032"/>
    </source>
</evidence>
<keyword evidence="3 5" id="KW-1133">Transmembrane helix</keyword>
<accession>A0A510JD06</accession>
<evidence type="ECO:0000313" key="7">
    <source>
        <dbReference type="EMBL" id="BBM37189.1"/>
    </source>
</evidence>
<dbReference type="PROSITE" id="PS50928">
    <property type="entry name" value="ABC_TM1"/>
    <property type="match status" value="2"/>
</dbReference>
<dbReference type="STRING" id="714315.GCA_000516535_02143"/>
<feature type="transmembrane region" description="Helical" evidence="5">
    <location>
        <begin position="179"/>
        <end position="204"/>
    </location>
</feature>
<keyword evidence="2 5" id="KW-0812">Transmembrane</keyword>
<evidence type="ECO:0000313" key="8">
    <source>
        <dbReference type="Proteomes" id="UP000321606"/>
    </source>
</evidence>
<evidence type="ECO:0000256" key="1">
    <source>
        <dbReference type="ARBA" id="ARBA00004141"/>
    </source>
</evidence>
<dbReference type="Proteomes" id="UP000321606">
    <property type="component" value="Chromosome"/>
</dbReference>
<dbReference type="OrthoDB" id="57323at2"/>
<reference evidence="7 8" key="1">
    <citation type="submission" date="2019-07" db="EMBL/GenBank/DDBJ databases">
        <title>Complete Genome Sequence of Leptotrichia goodfellowii Strain JCM 16774.</title>
        <authorList>
            <person name="Watanabe S."/>
            <person name="Cui L."/>
        </authorList>
    </citation>
    <scope>NUCLEOTIDE SEQUENCE [LARGE SCALE GENOMIC DNA]</scope>
    <source>
        <strain evidence="7 8">JCM16774</strain>
    </source>
</reference>
<keyword evidence="4 5" id="KW-0472">Membrane</keyword>
<sequence>MKLFKKKNKSENILNEDLNKLSDSRYKKLENGDFLKFLTLKQSRSFFFMEIMDKLFYLLAVIPVIIFILWPITALFTKSIFLEGSFTLELYVGLFKENVPIIVNSIWVCILSTVLAVIIGTVIAVYTSYTSKLKKRLITLLLMLTMISPPFLSSLSYILLFGKRGFITADLLHLNVNPYGWHGIVVMQTFSEISLAALILIGGLTTIPFSIIEAGKDLGSKSGDVLWEIILPMLKTSIVAVFFIVFVKNIADFGTPIIVGGNFKMIATEAYKGVISYGEIDKAAAISFLIFLPIVFIFLIYRHELVNSNVMGNFSEKSGQTKEKVYELPKSLKIIFGLITLLFAVYMLIQYTSIFVSAVTSNRGNRFHWTLEYVEAFSFTKIPSLVRSVVYSLIAGFVSSFLGVLFSYYIDRRKIRFSRSFGFIAALPYILPGPFFGIAYILAFNNPPLLLTGTGAIVVLNCIFRQMPVTTKAASANLYQISSLTEDAARDLGTPKIPVFFRVILPQLKPAFLVGFINTFTATMTTVGAIIFLITPSAKVATVELFNVIRDGDYRMASVIASLLILVILAVNILFSILVLREKKVK</sequence>
<dbReference type="Pfam" id="PF00528">
    <property type="entry name" value="BPD_transp_1"/>
    <property type="match status" value="2"/>
</dbReference>
<evidence type="ECO:0000259" key="6">
    <source>
        <dbReference type="PROSITE" id="PS50928"/>
    </source>
</evidence>